<dbReference type="AlphaFoldDB" id="A0A4Q2CZW2"/>
<feature type="region of interest" description="Disordered" evidence="1">
    <location>
        <begin position="1"/>
        <end position="22"/>
    </location>
</feature>
<organism evidence="2 3">
    <name type="scientific">Candolleomyces aberdarensis</name>
    <dbReference type="NCBI Taxonomy" id="2316362"/>
    <lineage>
        <taxon>Eukaryota</taxon>
        <taxon>Fungi</taxon>
        <taxon>Dikarya</taxon>
        <taxon>Basidiomycota</taxon>
        <taxon>Agaricomycotina</taxon>
        <taxon>Agaricomycetes</taxon>
        <taxon>Agaricomycetidae</taxon>
        <taxon>Agaricales</taxon>
        <taxon>Agaricineae</taxon>
        <taxon>Psathyrellaceae</taxon>
        <taxon>Candolleomyces</taxon>
    </lineage>
</organism>
<gene>
    <name evidence="2" type="ORF">EST38_g13404</name>
</gene>
<reference evidence="2 3" key="1">
    <citation type="submission" date="2019-01" db="EMBL/GenBank/DDBJ databases">
        <title>Draft genome sequence of Psathyrella aberdarensis IHI B618.</title>
        <authorList>
            <person name="Buettner E."/>
            <person name="Kellner H."/>
        </authorList>
    </citation>
    <scope>NUCLEOTIDE SEQUENCE [LARGE SCALE GENOMIC DNA]</scope>
    <source>
        <strain evidence="2 3">IHI B618</strain>
    </source>
</reference>
<evidence type="ECO:0000256" key="1">
    <source>
        <dbReference type="SAM" id="MobiDB-lite"/>
    </source>
</evidence>
<proteinExistence type="predicted"/>
<sequence>MPRPVLYHTPEEKRQARRLRNQQCYERRREEYNALRRERYHKKKRSQMKAIAEKEHKHFDVPKTIKPPEPKKSEAPKAMKSKVDREIEREIERELSLARKYETRPMYLVRHSPLDFLTGVCTHFEENRVVNVEAAQSCIYSHIEKFEKIQQDLAIAEVGLLQFTGVWKELVEVRRIIGRISAVVEYLIDIYEVALVDPGAVYQFWKQERFKFQQRLM</sequence>
<accession>A0A4Q2CZW2</accession>
<evidence type="ECO:0000313" key="3">
    <source>
        <dbReference type="Proteomes" id="UP000290288"/>
    </source>
</evidence>
<feature type="region of interest" description="Disordered" evidence="1">
    <location>
        <begin position="61"/>
        <end position="83"/>
    </location>
</feature>
<comment type="caution">
    <text evidence="2">The sequence shown here is derived from an EMBL/GenBank/DDBJ whole genome shotgun (WGS) entry which is preliminary data.</text>
</comment>
<keyword evidence="3" id="KW-1185">Reference proteome</keyword>
<dbReference type="Proteomes" id="UP000290288">
    <property type="component" value="Unassembled WGS sequence"/>
</dbReference>
<evidence type="ECO:0000313" key="2">
    <source>
        <dbReference type="EMBL" id="RXW12450.1"/>
    </source>
</evidence>
<protein>
    <submittedName>
        <fullName evidence="2">Uncharacterized protein</fullName>
    </submittedName>
</protein>
<dbReference type="EMBL" id="SDEE01001236">
    <property type="protein sequence ID" value="RXW12450.1"/>
    <property type="molecule type" value="Genomic_DNA"/>
</dbReference>
<name>A0A4Q2CZW2_9AGAR</name>